<dbReference type="EC" id="1.2.1.79" evidence="6"/>
<reference evidence="6 7" key="1">
    <citation type="submission" date="2020-07" db="EMBL/GenBank/DDBJ databases">
        <title>Sequencing the genomes of 1000 actinobacteria strains.</title>
        <authorList>
            <person name="Klenk H.-P."/>
        </authorList>
    </citation>
    <scope>NUCLEOTIDE SEQUENCE [LARGE SCALE GENOMIC DNA]</scope>
    <source>
        <strain evidence="6 7">DSM 44121</strain>
    </source>
</reference>
<comment type="similarity">
    <text evidence="1 4">Belongs to the aldehyde dehydrogenase family.</text>
</comment>
<feature type="domain" description="Aldehyde dehydrogenase" evidence="5">
    <location>
        <begin position="48"/>
        <end position="504"/>
    </location>
</feature>
<name>A0A7W3JEU1_9MICO</name>
<gene>
    <name evidence="6" type="ORF">FHX71_005515</name>
</gene>
<dbReference type="InterPro" id="IPR015590">
    <property type="entry name" value="Aldehyde_DH_dom"/>
</dbReference>
<dbReference type="AlphaFoldDB" id="A0A7W3JEU1"/>
<organism evidence="6 7">
    <name type="scientific">Promicromonospora sukumoe</name>
    <dbReference type="NCBI Taxonomy" id="88382"/>
    <lineage>
        <taxon>Bacteria</taxon>
        <taxon>Bacillati</taxon>
        <taxon>Actinomycetota</taxon>
        <taxon>Actinomycetes</taxon>
        <taxon>Micrococcales</taxon>
        <taxon>Promicromonosporaceae</taxon>
        <taxon>Promicromonospora</taxon>
    </lineage>
</organism>
<keyword evidence="2 4" id="KW-0560">Oxidoreductase</keyword>
<dbReference type="InterPro" id="IPR016163">
    <property type="entry name" value="Ald_DH_C"/>
</dbReference>
<evidence type="ECO:0000313" key="7">
    <source>
        <dbReference type="Proteomes" id="UP000540568"/>
    </source>
</evidence>
<evidence type="ECO:0000259" key="5">
    <source>
        <dbReference type="Pfam" id="PF00171"/>
    </source>
</evidence>
<dbReference type="InterPro" id="IPR016162">
    <property type="entry name" value="Ald_DH_N"/>
</dbReference>
<dbReference type="EMBL" id="JACGWV010000003">
    <property type="protein sequence ID" value="MBA8811508.1"/>
    <property type="molecule type" value="Genomic_DNA"/>
</dbReference>
<dbReference type="PANTHER" id="PTHR11699">
    <property type="entry name" value="ALDEHYDE DEHYDROGENASE-RELATED"/>
    <property type="match status" value="1"/>
</dbReference>
<evidence type="ECO:0000256" key="1">
    <source>
        <dbReference type="ARBA" id="ARBA00009986"/>
    </source>
</evidence>
<dbReference type="InterPro" id="IPR029510">
    <property type="entry name" value="Ald_DH_CS_GLU"/>
</dbReference>
<feature type="active site" evidence="3">
    <location>
        <position position="277"/>
    </location>
</feature>
<proteinExistence type="inferred from homology"/>
<dbReference type="SUPFAM" id="SSF53720">
    <property type="entry name" value="ALDH-like"/>
    <property type="match status" value="1"/>
</dbReference>
<dbReference type="PROSITE" id="PS00687">
    <property type="entry name" value="ALDEHYDE_DEHYDR_GLU"/>
    <property type="match status" value="1"/>
</dbReference>
<dbReference type="InterPro" id="IPR016161">
    <property type="entry name" value="Ald_DH/histidinol_DH"/>
</dbReference>
<sequence length="544" mass="56898">MIDDTAADAAASGAVGGVLDPEHPQGTFVLEPGVMAPLVARIATSEGSGTHRSMCPFTGAPLVTFPVSSADDVAASVVRARVAQRTWARLPVRDRAGVLQRLGRIVLERQSEALDLIQLETGKSRRAAFEEIADIAQVARHYAVRGERYLASRRVGGMVPLLAGVQVHRRPVGVVGAISPWNYPLVLALSEALPALLAGNAVVLKPDPQTTLTALWAAEALDDAGLPAGLFQVVAGGPDAGEALIEHVDHVAFTGSTATGRKVAARAGERLIGATLELGGKNALYVAEDVDVDAVVPGIVRACFSNAGQLCVSVERLVVHEAIADEFVAKFVRAVRNLRLSPALDYSADIGSLTSAAQLDKVTAHVDDALARGARVLAGGVHRADVGPYFYAPTVLDDVPAQAVVAREETFGPVVTITRVDCDEDAVTVINDTPYGLHAAVWSRDVPRARRVAARIETGSVAINDGYTMTWGSVSAPIGGWKASGLGGRHGAASITGLTRQQTVVTSRGTRIGATLDNLYGLGGDTPSRVLTTALGVMRKLRMS</sequence>
<dbReference type="Gene3D" id="3.40.605.10">
    <property type="entry name" value="Aldehyde Dehydrogenase, Chain A, domain 1"/>
    <property type="match status" value="1"/>
</dbReference>
<evidence type="ECO:0000256" key="4">
    <source>
        <dbReference type="RuleBase" id="RU003345"/>
    </source>
</evidence>
<dbReference type="Gene3D" id="3.40.309.10">
    <property type="entry name" value="Aldehyde Dehydrogenase, Chain A, domain 2"/>
    <property type="match status" value="1"/>
</dbReference>
<dbReference type="EC" id="1.2.1.16" evidence="6"/>
<accession>A0A7W3JEU1</accession>
<keyword evidence="7" id="KW-1185">Reference proteome</keyword>
<evidence type="ECO:0000256" key="2">
    <source>
        <dbReference type="ARBA" id="ARBA00023002"/>
    </source>
</evidence>
<comment type="caution">
    <text evidence="6">The sequence shown here is derived from an EMBL/GenBank/DDBJ whole genome shotgun (WGS) entry which is preliminary data.</text>
</comment>
<dbReference type="NCBIfam" id="NF006916">
    <property type="entry name" value="PRK09407.1"/>
    <property type="match status" value="1"/>
</dbReference>
<protein>
    <submittedName>
        <fullName evidence="6">Succinate-semialdehyde dehydrogenase/glutarate-semialdehyde dehydrogenase</fullName>
        <ecNumber evidence="6">1.2.1.16</ecNumber>
        <ecNumber evidence="6">1.2.1.20</ecNumber>
        <ecNumber evidence="6">1.2.1.79</ecNumber>
    </submittedName>
</protein>
<dbReference type="GO" id="GO:0102810">
    <property type="term" value="F:glutarate-semialdehyde dehydrogenase (NADP+) activity"/>
    <property type="evidence" value="ECO:0007669"/>
    <property type="project" value="UniProtKB-EC"/>
</dbReference>
<dbReference type="EC" id="1.2.1.20" evidence="6"/>
<evidence type="ECO:0000256" key="3">
    <source>
        <dbReference type="PROSITE-ProRule" id="PRU10007"/>
    </source>
</evidence>
<dbReference type="Proteomes" id="UP000540568">
    <property type="component" value="Unassembled WGS sequence"/>
</dbReference>
<dbReference type="Pfam" id="PF00171">
    <property type="entry name" value="Aldedh"/>
    <property type="match status" value="1"/>
</dbReference>
<dbReference type="GO" id="GO:0036243">
    <property type="term" value="F:succinate-semialdehyde dehydrogenase (NADP+) activity"/>
    <property type="evidence" value="ECO:0007669"/>
    <property type="project" value="UniProtKB-EC"/>
</dbReference>
<evidence type="ECO:0000313" key="6">
    <source>
        <dbReference type="EMBL" id="MBA8811508.1"/>
    </source>
</evidence>
<dbReference type="RefSeq" id="WP_182620615.1">
    <property type="nucleotide sequence ID" value="NZ_BAAATF010000001.1"/>
</dbReference>
<dbReference type="FunFam" id="3.40.309.10:FF:000009">
    <property type="entry name" value="Aldehyde dehydrogenase A"/>
    <property type="match status" value="1"/>
</dbReference>